<organism evidence="2 3">
    <name type="scientific">Meristemomyces frigidus</name>
    <dbReference type="NCBI Taxonomy" id="1508187"/>
    <lineage>
        <taxon>Eukaryota</taxon>
        <taxon>Fungi</taxon>
        <taxon>Dikarya</taxon>
        <taxon>Ascomycota</taxon>
        <taxon>Pezizomycotina</taxon>
        <taxon>Dothideomycetes</taxon>
        <taxon>Dothideomycetidae</taxon>
        <taxon>Mycosphaerellales</taxon>
        <taxon>Teratosphaeriaceae</taxon>
        <taxon>Meristemomyces</taxon>
    </lineage>
</organism>
<sequence>MLGHSTTADAAARAVIRAHSLSGVPDKIAGPRAHAAYLAAIAALRTSLDTSDCSFVAVGLLTLYEAIRKDEPDAFFSHADGMGAIMRARQHDSRLSPLIRAAFYGNTHATFVQPLEAGTASPFDDPFWLDQDFVAIDSLSSETAKLRKLVNQGLIRLPGLIAKTRIVREHLASNKTPLPVCNQSVLLLAEALEQQLQDPEVENTLLHRVSIHPTIDLFDRSVVPYSFSTSNFHDKETLLLYWAMRLMLLKICLLLDHIIITHTPNPSHNPSASPTTSITTSLAPTILPRPLETEQDRLITNIMMFHQSGYGQANPFSMLWGALMHKSSFRGKDVTAVREWVLRRNEDVLSVWGITKTREELDTEADVLAGGRLGEEAWKERMRREKEGRLSGAGWRAREEEGDP</sequence>
<dbReference type="Proteomes" id="UP001310890">
    <property type="component" value="Unassembled WGS sequence"/>
</dbReference>
<dbReference type="EMBL" id="JAVRRL010000004">
    <property type="protein sequence ID" value="KAK5117589.1"/>
    <property type="molecule type" value="Genomic_DNA"/>
</dbReference>
<reference evidence="2" key="1">
    <citation type="submission" date="2023-08" db="EMBL/GenBank/DDBJ databases">
        <title>Black Yeasts Isolated from many extreme environments.</title>
        <authorList>
            <person name="Coleine C."/>
            <person name="Stajich J.E."/>
            <person name="Selbmann L."/>
        </authorList>
    </citation>
    <scope>NUCLEOTIDE SEQUENCE</scope>
    <source>
        <strain evidence="2">CCFEE 5401</strain>
    </source>
</reference>
<evidence type="ECO:0000313" key="2">
    <source>
        <dbReference type="EMBL" id="KAK5117589.1"/>
    </source>
</evidence>
<comment type="caution">
    <text evidence="2">The sequence shown here is derived from an EMBL/GenBank/DDBJ whole genome shotgun (WGS) entry which is preliminary data.</text>
</comment>
<proteinExistence type="predicted"/>
<dbReference type="PANTHER" id="PTHR38111:SF11">
    <property type="entry name" value="TRANSCRIPTION FACTOR DOMAIN-CONTAINING PROTEIN-RELATED"/>
    <property type="match status" value="1"/>
</dbReference>
<evidence type="ECO:0000313" key="3">
    <source>
        <dbReference type="Proteomes" id="UP001310890"/>
    </source>
</evidence>
<name>A0AAN7TQX5_9PEZI</name>
<dbReference type="PANTHER" id="PTHR38111">
    <property type="entry name" value="ZN(2)-C6 FUNGAL-TYPE DOMAIN-CONTAINING PROTEIN-RELATED"/>
    <property type="match status" value="1"/>
</dbReference>
<protein>
    <submittedName>
        <fullName evidence="2">Uncharacterized protein</fullName>
    </submittedName>
</protein>
<gene>
    <name evidence="2" type="ORF">LTR62_005011</name>
</gene>
<accession>A0AAN7TQX5</accession>
<feature type="region of interest" description="Disordered" evidence="1">
    <location>
        <begin position="383"/>
        <end position="404"/>
    </location>
</feature>
<dbReference type="InterPro" id="IPR053178">
    <property type="entry name" value="Osmoadaptation_assoc"/>
</dbReference>
<evidence type="ECO:0000256" key="1">
    <source>
        <dbReference type="SAM" id="MobiDB-lite"/>
    </source>
</evidence>
<dbReference type="AlphaFoldDB" id="A0AAN7TQX5"/>